<dbReference type="InterPro" id="IPR037257">
    <property type="entry name" value="T2SS_E_N_sf"/>
</dbReference>
<name>A0ABT5KNH2_9BURK</name>
<reference evidence="6 7" key="1">
    <citation type="submission" date="2022-10" db="EMBL/GenBank/DDBJ databases">
        <title>paucibacter sp. hw8 Genome sequencing.</title>
        <authorList>
            <person name="Park S."/>
        </authorList>
    </citation>
    <scope>NUCLEOTIDE SEQUENCE [LARGE SCALE GENOMIC DNA]</scope>
    <source>
        <strain evidence="7">hw8</strain>
    </source>
</reference>
<evidence type="ECO:0000256" key="3">
    <source>
        <dbReference type="ARBA" id="ARBA00022840"/>
    </source>
</evidence>
<dbReference type="Gene3D" id="3.30.450.90">
    <property type="match status" value="1"/>
</dbReference>
<dbReference type="PANTHER" id="PTHR30258">
    <property type="entry name" value="TYPE II SECRETION SYSTEM PROTEIN GSPE-RELATED"/>
    <property type="match status" value="1"/>
</dbReference>
<dbReference type="Gene3D" id="3.30.300.160">
    <property type="entry name" value="Type II secretion system, protein E, N-terminal domain"/>
    <property type="match status" value="1"/>
</dbReference>
<evidence type="ECO:0000256" key="2">
    <source>
        <dbReference type="ARBA" id="ARBA00022741"/>
    </source>
</evidence>
<dbReference type="Proteomes" id="UP001219862">
    <property type="component" value="Unassembled WGS sequence"/>
</dbReference>
<dbReference type="SUPFAM" id="SSF160246">
    <property type="entry name" value="EspE N-terminal domain-like"/>
    <property type="match status" value="2"/>
</dbReference>
<gene>
    <name evidence="6" type="ORF">PRZ01_04560</name>
</gene>
<dbReference type="CDD" id="cd01129">
    <property type="entry name" value="PulE-GspE-like"/>
    <property type="match status" value="1"/>
</dbReference>
<dbReference type="Pfam" id="PF05157">
    <property type="entry name" value="MshEN"/>
    <property type="match status" value="1"/>
</dbReference>
<dbReference type="InterPro" id="IPR027417">
    <property type="entry name" value="P-loop_NTPase"/>
</dbReference>
<proteinExistence type="inferred from homology"/>
<comment type="similarity">
    <text evidence="1">Belongs to the GSP E family.</text>
</comment>
<sequence>MPDLSAPLNWPHGKADMSATETSEFADKQQDFSWPMPPFPAYPSALTQSSPEPCEVLGVNGSRSPGHLILLSPQERVAQILVPPARHAVPLKFAQFRVLRLLRPVHVPARDESATDAGLMLDQRPRSPYRLKLADGGEMKGRTIGHHQNELGLFLFQPLSDTDDSVLRLFIPREMISQAEVGERIGDVLLKANLATAAQINAAVNEQQGMRARRVGDILVAARIVQADQLMQAIAQQASMPMVRIGEALLALELITQEQLDHALNLQRDDRSVPLGELLVRKGIVSRQALQSALARKMGYPVVDVDNFAIEVESLKKLPFTAAKRLEVLPLLMRDGRLIVAMEDPTRRDALDEVEFITQLKVIPTLTKLGTVHSAIAYAYERSGNDTGLRGETIPGMSGLDFSLDKADQLIETLEREVGDRGGRDDEFQIEQSDNSLVRLINTMIIEASTQGVSDIHIETYPGREKLKIRFRKDGVLKPYLELPNTYRNAMIARIKIMCELDISERRKPQDGKINFARFSPQHRLELRVATIPTNNGLEDVVMRLLASSKPIELNKLGLTSRNLDELKKAVSRPYGMVLCVGPTGSGKTTTLHSALGHINTPDRKIWTAEDPVEITQTGLRQVQVNPKIDWTFAKALRAFLRADPDVIMVGEIRDEETAAIAVEASLTGHMVLSTLHTNSAPETITRLLDMGMDPFNFADSLLAVLAQRLVRRLCPACRTSTPLNEADLSEWLDDYLHVYPAAIRPPRQTVLDSWVKTYGHGGQLLKYQSAGCATCDNSGYKGRAGLHELLVVSKTLRYQVQTGARAEELQHTALAEGMLSLRQDGILKVLQGITLMAEVRATSNT</sequence>
<keyword evidence="7" id="KW-1185">Reference proteome</keyword>
<evidence type="ECO:0000256" key="4">
    <source>
        <dbReference type="SAM" id="MobiDB-lite"/>
    </source>
</evidence>
<evidence type="ECO:0000313" key="7">
    <source>
        <dbReference type="Proteomes" id="UP001219862"/>
    </source>
</evidence>
<protein>
    <submittedName>
        <fullName evidence="6">ATPase, T2SS/T4P/T4SS family</fullName>
    </submittedName>
</protein>
<dbReference type="EMBL" id="JAQQXS010000003">
    <property type="protein sequence ID" value="MDC8784459.1"/>
    <property type="molecule type" value="Genomic_DNA"/>
</dbReference>
<dbReference type="Gene3D" id="3.40.50.300">
    <property type="entry name" value="P-loop containing nucleotide triphosphate hydrolases"/>
    <property type="match status" value="1"/>
</dbReference>
<keyword evidence="2" id="KW-0547">Nucleotide-binding</keyword>
<dbReference type="PANTHER" id="PTHR30258:SF1">
    <property type="entry name" value="PROTEIN TRANSPORT PROTEIN HOFB HOMOLOG"/>
    <property type="match status" value="1"/>
</dbReference>
<dbReference type="SUPFAM" id="SSF52540">
    <property type="entry name" value="P-loop containing nucleoside triphosphate hydrolases"/>
    <property type="match status" value="1"/>
</dbReference>
<comment type="caution">
    <text evidence="6">The sequence shown here is derived from an EMBL/GenBank/DDBJ whole genome shotgun (WGS) entry which is preliminary data.</text>
</comment>
<feature type="domain" description="Bacterial type II secretion system protein E" evidence="5">
    <location>
        <begin position="641"/>
        <end position="655"/>
    </location>
</feature>
<dbReference type="InterPro" id="IPR007831">
    <property type="entry name" value="T2SS_GspE_N"/>
</dbReference>
<dbReference type="RefSeq" id="WP_273595573.1">
    <property type="nucleotide sequence ID" value="NZ_JAQQXS010000003.1"/>
</dbReference>
<evidence type="ECO:0000259" key="5">
    <source>
        <dbReference type="PROSITE" id="PS00662"/>
    </source>
</evidence>
<keyword evidence="3" id="KW-0067">ATP-binding</keyword>
<dbReference type="Pfam" id="PF00437">
    <property type="entry name" value="T2SSE"/>
    <property type="match status" value="1"/>
</dbReference>
<evidence type="ECO:0000256" key="1">
    <source>
        <dbReference type="ARBA" id="ARBA00006611"/>
    </source>
</evidence>
<dbReference type="PROSITE" id="PS00662">
    <property type="entry name" value="T2SP_E"/>
    <property type="match status" value="1"/>
</dbReference>
<organism evidence="6 7">
    <name type="scientific">Roseateles koreensis</name>
    <dbReference type="NCBI Taxonomy" id="2987526"/>
    <lineage>
        <taxon>Bacteria</taxon>
        <taxon>Pseudomonadati</taxon>
        <taxon>Pseudomonadota</taxon>
        <taxon>Betaproteobacteria</taxon>
        <taxon>Burkholderiales</taxon>
        <taxon>Sphaerotilaceae</taxon>
        <taxon>Roseateles</taxon>
    </lineage>
</organism>
<dbReference type="InterPro" id="IPR001482">
    <property type="entry name" value="T2SS/T4SS_dom"/>
</dbReference>
<feature type="region of interest" description="Disordered" evidence="4">
    <location>
        <begin position="1"/>
        <end position="26"/>
    </location>
</feature>
<accession>A0ABT5KNH2</accession>
<evidence type="ECO:0000313" key="6">
    <source>
        <dbReference type="EMBL" id="MDC8784459.1"/>
    </source>
</evidence>